<evidence type="ECO:0000313" key="2">
    <source>
        <dbReference type="Proteomes" id="UP000370142"/>
    </source>
</evidence>
<dbReference type="EMBL" id="MN617843">
    <property type="protein sequence ID" value="QGH75311.1"/>
    <property type="molecule type" value="Genomic_DNA"/>
</dbReference>
<dbReference type="KEGG" id="vg:60321227"/>
<proteinExistence type="predicted"/>
<name>A0A5Q2W9V7_9CAUD</name>
<protein>
    <submittedName>
        <fullName evidence="1">Membrane protein</fullName>
    </submittedName>
</protein>
<evidence type="ECO:0000313" key="1">
    <source>
        <dbReference type="EMBL" id="QGH75311.1"/>
    </source>
</evidence>
<dbReference type="GeneID" id="60321227"/>
<accession>A0A5Q2W9V7</accession>
<organism evidence="1 2">
    <name type="scientific">Mycobacterium phage Quesadilla</name>
    <dbReference type="NCBI Taxonomy" id="2664226"/>
    <lineage>
        <taxon>Viruses</taxon>
        <taxon>Duplodnaviria</taxon>
        <taxon>Heunggongvirae</taxon>
        <taxon>Uroviricota</taxon>
        <taxon>Caudoviricetes</taxon>
        <taxon>Bclasvirinae</taxon>
        <taxon>Quesadillavirus</taxon>
        <taxon>Quesadillavirus quesadilla</taxon>
    </lineage>
</organism>
<dbReference type="RefSeq" id="YP_009949819.1">
    <property type="nucleotide sequence ID" value="NC_051584.1"/>
</dbReference>
<keyword evidence="2" id="KW-1185">Reference proteome</keyword>
<reference evidence="1 2" key="1">
    <citation type="submission" date="2019-10" db="EMBL/GenBank/DDBJ databases">
        <authorList>
            <person name="Jorgensen H.J."/>
            <person name="Tolsma S."/>
            <person name="Caruso S.M."/>
            <person name="Garlena R.A."/>
            <person name="Russell D.A."/>
            <person name="Pope W.H."/>
            <person name="Jacobs-Se D."/>
            <person name="Hatfull G.F."/>
        </authorList>
    </citation>
    <scope>NUCLEOTIDE SEQUENCE [LARGE SCALE GENOMIC DNA]</scope>
</reference>
<dbReference type="Proteomes" id="UP000370142">
    <property type="component" value="Segment"/>
</dbReference>
<sequence length="98" mass="10224">MRSNRVVAFSTGLFVGLAIGVAGGGWLAEAHADPAPSITIDQLRSIVTGVDPAEDDPAFDCRIHGNRICGPGNAQGVPPGQYRSSEATTFTELMLAVR</sequence>
<gene>
    <name evidence="1" type="primary">63</name>
    <name evidence="1" type="ORF">SEA_QUESADILLA_63</name>
</gene>